<sequence length="670" mass="74956">MNTKKWRTSLLIPGIVLFGTVALVNNVSAQEVKNTIISAKQPDGGQATSKAVNVKIPAVVRLFGRELLENEFKFELREANSEELPVLDTAQNTKDGQVRFKNLSFDKPGKYWYTISEVKDQLGGIEYDSKYIVAKITVEDRNGQLQAMIEFIDNDNVFNNFYTPAPAAASLSIKKVLKGRTLNTGEFEFVLKNEKGDEIEKVSNQADGSVNFSALTFTKEGTYTYTVSEVDGGLGDIIYDKSDIKATVTVKDNNHGQLVSTVTYENSDQIFENILNPGKLIAPTTDSVITDNEVSKEAMTGKEKGNIEPPKEQIANEEKDNIEASEKQMPSIVNDMVVTPEKQMTNKENDNIETSEKQMPSVVNENAVTPKKQMTNKEKDNIETSEKQMPSVMNENAVTPEKQMTNKENDKVETSEKQMPSVVNENAVTPEKQMTNKERDNIETSEKQMPSIVNDMVVTPQEQMANKENDKVVISEKQMPVNEKDNAVTPEKQMTNKERDNIVISEKQMPSIVNDMVVTPQEQMANKENDKVVISEKQMPSIVNDMVVTPQEQMANKENDEVVISEKQMPVDEKDNAVTPEKQMANKEKENIETSKKQIPVNENNQNGTVEENSNTKPTTEKTDKQETSTFKTETAKQILPVTGEKGSLWLLTSGIIGLAIALFTRKRKL</sequence>
<reference evidence="6" key="1">
    <citation type="journal article" date="2021" name="Front. Microbiol.">
        <title>Comparative Virulence and Genomic Analysis of Streptococcus suis Isolates.</title>
        <authorList>
            <person name="Nicholson T.L."/>
            <person name="Waack U."/>
            <person name="Anderson T.K."/>
            <person name="Bayles D.O."/>
            <person name="Zaia S.R."/>
            <person name="Goertz I."/>
            <person name="Eppinger M."/>
            <person name="Hau S.J."/>
            <person name="Brockmeier S.L."/>
            <person name="Shore S.M."/>
        </authorList>
    </citation>
    <scope>NUCLEOTIDE SEQUENCE</scope>
    <source>
        <strain evidence="6">SRD478</strain>
    </source>
</reference>
<dbReference type="Gene3D" id="3.40.1110.10">
    <property type="entry name" value="Calcium-transporting ATPase, cytoplasmic domain N"/>
    <property type="match status" value="1"/>
</dbReference>
<dbReference type="RefSeq" id="WP_053867337.1">
    <property type="nucleotide sequence ID" value="NZ_CP030010.1"/>
</dbReference>
<dbReference type="SFLD" id="SFLDS00003">
    <property type="entry name" value="Haloacid_Dehalogenase"/>
    <property type="match status" value="1"/>
</dbReference>
<dbReference type="PRINTS" id="PR00119">
    <property type="entry name" value="CATATPASE"/>
</dbReference>
<dbReference type="EMBL" id="CP030010">
    <property type="protein sequence ID" value="ASW49331.2"/>
    <property type="molecule type" value="Genomic_DNA"/>
</dbReference>
<evidence type="ECO:0000256" key="5">
    <source>
        <dbReference type="ARBA" id="ARBA00023136"/>
    </source>
</evidence>
<organism evidence="6">
    <name type="scientific">Streptococcus suis</name>
    <dbReference type="NCBI Taxonomy" id="1307"/>
    <lineage>
        <taxon>Bacteria</taxon>
        <taxon>Bacillati</taxon>
        <taxon>Bacillota</taxon>
        <taxon>Bacilli</taxon>
        <taxon>Lactobacillales</taxon>
        <taxon>Streptococcaceae</taxon>
        <taxon>Streptococcus</taxon>
    </lineage>
</organism>
<dbReference type="Gene3D" id="3.40.50.1000">
    <property type="entry name" value="HAD superfamily/HAD-like"/>
    <property type="match status" value="1"/>
</dbReference>
<evidence type="ECO:0000256" key="3">
    <source>
        <dbReference type="ARBA" id="ARBA00022967"/>
    </source>
</evidence>
<dbReference type="InterPro" id="IPR008250">
    <property type="entry name" value="ATPase_P-typ_transduc_dom_A_sf"/>
</dbReference>
<dbReference type="InterPro" id="IPR044492">
    <property type="entry name" value="P_typ_ATPase_HD_dom"/>
</dbReference>
<evidence type="ECO:0000256" key="1">
    <source>
        <dbReference type="ARBA" id="ARBA00004141"/>
    </source>
</evidence>
<dbReference type="InterPro" id="IPR018303">
    <property type="entry name" value="ATPase_P-typ_P_site"/>
</dbReference>
<accession>A0A3S6JK43</accession>
<dbReference type="GO" id="GO:0016020">
    <property type="term" value="C:membrane"/>
    <property type="evidence" value="ECO:0007669"/>
    <property type="project" value="UniProtKB-SubCell"/>
</dbReference>
<dbReference type="SFLD" id="SFLDF00027">
    <property type="entry name" value="p-type_atpase"/>
    <property type="match status" value="1"/>
</dbReference>
<dbReference type="CDD" id="cd02609">
    <property type="entry name" value="P-type_ATPase"/>
    <property type="match status" value="1"/>
</dbReference>
<dbReference type="GO" id="GO:0005524">
    <property type="term" value="F:ATP binding"/>
    <property type="evidence" value="ECO:0007669"/>
    <property type="project" value="InterPro"/>
</dbReference>
<dbReference type="InterPro" id="IPR036412">
    <property type="entry name" value="HAD-like_sf"/>
</dbReference>
<evidence type="ECO:0000313" key="6">
    <source>
        <dbReference type="EMBL" id="ASW49331.2"/>
    </source>
</evidence>
<proteinExistence type="predicted"/>
<comment type="subcellular location">
    <subcellularLocation>
        <location evidence="1">Membrane</location>
        <topology evidence="1">Multi-pass membrane protein</topology>
    </subcellularLocation>
</comment>
<dbReference type="InterPro" id="IPR023299">
    <property type="entry name" value="ATPase_P-typ_cyto_dom_N"/>
</dbReference>
<keyword evidence="3" id="KW-1278">Translocase</keyword>
<dbReference type="SUPFAM" id="SSF56784">
    <property type="entry name" value="HAD-like"/>
    <property type="match status" value="1"/>
</dbReference>
<keyword evidence="4" id="KW-1133">Transmembrane helix</keyword>
<dbReference type="PROSITE" id="PS00154">
    <property type="entry name" value="ATPASE_E1_E2"/>
    <property type="match status" value="1"/>
</dbReference>
<dbReference type="SFLD" id="SFLDG00002">
    <property type="entry name" value="C1.7:_P-type_atpase_like"/>
    <property type="match status" value="1"/>
</dbReference>
<dbReference type="NCBIfam" id="TIGR01494">
    <property type="entry name" value="ATPase_P-type"/>
    <property type="match status" value="2"/>
</dbReference>
<keyword evidence="5" id="KW-0472">Membrane</keyword>
<dbReference type="GO" id="GO:0016887">
    <property type="term" value="F:ATP hydrolysis activity"/>
    <property type="evidence" value="ECO:0007669"/>
    <property type="project" value="InterPro"/>
</dbReference>
<dbReference type="Gene3D" id="2.70.150.10">
    <property type="entry name" value="Calcium-transporting ATPase, cytoplasmic transduction domain A"/>
    <property type="match status" value="1"/>
</dbReference>
<evidence type="ECO:0000256" key="4">
    <source>
        <dbReference type="ARBA" id="ARBA00022989"/>
    </source>
</evidence>
<name>A0A3S6JK43_STRSU</name>
<dbReference type="InterPro" id="IPR023214">
    <property type="entry name" value="HAD_sf"/>
</dbReference>
<gene>
    <name evidence="6" type="ORF">A7J08_03235</name>
</gene>
<dbReference type="Pfam" id="PF00122">
    <property type="entry name" value="E1-E2_ATPase"/>
    <property type="match status" value="1"/>
</dbReference>
<dbReference type="PANTHER" id="PTHR42861">
    <property type="entry name" value="CALCIUM-TRANSPORTING ATPASE"/>
    <property type="match status" value="1"/>
</dbReference>
<dbReference type="Gene3D" id="1.20.1110.10">
    <property type="entry name" value="Calcium-transporting ATPase, transmembrane domain"/>
    <property type="match status" value="1"/>
</dbReference>
<dbReference type="AlphaFoldDB" id="A0A3S6JK43"/>
<dbReference type="InterPro" id="IPR001757">
    <property type="entry name" value="P_typ_ATPase"/>
</dbReference>
<dbReference type="InterPro" id="IPR023298">
    <property type="entry name" value="ATPase_P-typ_TM_dom_sf"/>
</dbReference>
<dbReference type="InterPro" id="IPR059000">
    <property type="entry name" value="ATPase_P-type_domA"/>
</dbReference>
<dbReference type="Proteomes" id="UP000323128">
    <property type="component" value="Chromosome"/>
</dbReference>
<dbReference type="SUPFAM" id="SSF81653">
    <property type="entry name" value="Calcium ATPase, transduction domain A"/>
    <property type="match status" value="1"/>
</dbReference>
<evidence type="ECO:0000256" key="2">
    <source>
        <dbReference type="ARBA" id="ARBA00022692"/>
    </source>
</evidence>
<keyword evidence="2" id="KW-0812">Transmembrane</keyword>
<dbReference type="SUPFAM" id="SSF81665">
    <property type="entry name" value="Calcium ATPase, transmembrane domain M"/>
    <property type="match status" value="1"/>
</dbReference>
<dbReference type="Pfam" id="PF00702">
    <property type="entry name" value="Hydrolase"/>
    <property type="match status" value="1"/>
</dbReference>
<protein>
    <submittedName>
        <fullName evidence="6">Cell surface protein</fullName>
    </submittedName>
</protein>